<dbReference type="STRING" id="747676.F4RXC6"/>
<dbReference type="SUPFAM" id="SSF51905">
    <property type="entry name" value="FAD/NAD(P)-binding domain"/>
    <property type="match status" value="1"/>
</dbReference>
<dbReference type="RefSeq" id="XP_007413802.1">
    <property type="nucleotide sequence ID" value="XM_007413740.1"/>
</dbReference>
<dbReference type="PANTHER" id="PTHR10742:SF386">
    <property type="entry name" value="LYSINE-SPECIFIC HISTONE DEMETHYLASE 1A"/>
    <property type="match status" value="1"/>
</dbReference>
<evidence type="ECO:0000313" key="5">
    <source>
        <dbReference type="Proteomes" id="UP000001072"/>
    </source>
</evidence>
<dbReference type="GO" id="GO:0016491">
    <property type="term" value="F:oxidoreductase activity"/>
    <property type="evidence" value="ECO:0007669"/>
    <property type="project" value="UniProtKB-KW"/>
</dbReference>
<name>F4RXC6_MELLP</name>
<accession>F4RXC6</accession>
<dbReference type="HOGENOM" id="CLU_004498_7_0_1"/>
<dbReference type="Gene3D" id="3.90.660.10">
    <property type="match status" value="1"/>
</dbReference>
<dbReference type="GO" id="GO:0006338">
    <property type="term" value="P:chromatin remodeling"/>
    <property type="evidence" value="ECO:0007669"/>
    <property type="project" value="TreeGrafter"/>
</dbReference>
<dbReference type="eggNOG" id="KOG0029">
    <property type="taxonomic scope" value="Eukaryota"/>
</dbReference>
<evidence type="ECO:0000256" key="1">
    <source>
        <dbReference type="ARBA" id="ARBA00005995"/>
    </source>
</evidence>
<dbReference type="InterPro" id="IPR050281">
    <property type="entry name" value="Flavin_monoamine_oxidase"/>
</dbReference>
<evidence type="ECO:0000259" key="3">
    <source>
        <dbReference type="Pfam" id="PF01593"/>
    </source>
</evidence>
<dbReference type="EMBL" id="GL883127">
    <property type="protein sequence ID" value="EGG03009.1"/>
    <property type="molecule type" value="Genomic_DNA"/>
</dbReference>
<dbReference type="Pfam" id="PF01593">
    <property type="entry name" value="Amino_oxidase"/>
    <property type="match status" value="1"/>
</dbReference>
<sequence>MDKIDDQEYDCIIIGGGFSGLISAIELQKRSESNLNILILESQSRLGGRSLTDLNRFPLPIDLGCSLIHGYHEGNPMSQIAKEFNVEVVVTPDQDTLVLGHDGLLDLNESKSILESLDKCINEVKQNLKESIPPETESLEDSLRNHITTHYSNQSNLLSKLIQTIEVGAGIPLNQISSKHFGFHRSFSGSDGLPTGGYQEIVNQIEKKINQLGLQLKMNSEVTKLVYDKENSKVKLEVCNKSDSSSTTQSYQSKYCISTIPLGVLKTNPPKFEPPLELLTRLSIENTSVGLLNKIVLNYEYAWWPNSKTIGRYILTSNRNTKLTEKTNSLTDILAMTTFWVDNLAVENCNQSYPILIIPIGALAAKEIEKFSDEDIIQTLHKYLTQRFQIPDQMLNLPKSSTITRWESNLYSRGATSSPIRIKDDKISSTSPLDLILLSRSNWDGHLGFAGEHTEVDHRGSVAGAILSGKREAKRVIQLLDLTAKH</sequence>
<proteinExistence type="inferred from homology"/>
<dbReference type="SUPFAM" id="SSF54373">
    <property type="entry name" value="FAD-linked reductases, C-terminal domain"/>
    <property type="match status" value="1"/>
</dbReference>
<dbReference type="KEGG" id="mlr:MELLADRAFT_109705"/>
<dbReference type="GO" id="GO:0050660">
    <property type="term" value="F:flavin adenine dinucleotide binding"/>
    <property type="evidence" value="ECO:0007669"/>
    <property type="project" value="TreeGrafter"/>
</dbReference>
<gene>
    <name evidence="4" type="ORF">MELLADRAFT_109705</name>
</gene>
<dbReference type="AlphaFoldDB" id="F4RXC6"/>
<dbReference type="Gene3D" id="3.50.50.60">
    <property type="entry name" value="FAD/NAD(P)-binding domain"/>
    <property type="match status" value="1"/>
</dbReference>
<feature type="domain" description="Amine oxidase" evidence="3">
    <location>
        <begin position="18"/>
        <end position="477"/>
    </location>
</feature>
<dbReference type="InParanoid" id="F4RXC6"/>
<dbReference type="GeneID" id="18923844"/>
<dbReference type="InterPro" id="IPR002937">
    <property type="entry name" value="Amino_oxidase"/>
</dbReference>
<dbReference type="VEuPathDB" id="FungiDB:MELLADRAFT_109705"/>
<dbReference type="OrthoDB" id="5046242at2759"/>
<keyword evidence="5" id="KW-1185">Reference proteome</keyword>
<keyword evidence="2" id="KW-0560">Oxidoreductase</keyword>
<dbReference type="GO" id="GO:0003682">
    <property type="term" value="F:chromatin binding"/>
    <property type="evidence" value="ECO:0007669"/>
    <property type="project" value="TreeGrafter"/>
</dbReference>
<organism evidence="5">
    <name type="scientific">Melampsora larici-populina (strain 98AG31 / pathotype 3-4-7)</name>
    <name type="common">Poplar leaf rust fungus</name>
    <dbReference type="NCBI Taxonomy" id="747676"/>
    <lineage>
        <taxon>Eukaryota</taxon>
        <taxon>Fungi</taxon>
        <taxon>Dikarya</taxon>
        <taxon>Basidiomycota</taxon>
        <taxon>Pucciniomycotina</taxon>
        <taxon>Pucciniomycetes</taxon>
        <taxon>Pucciniales</taxon>
        <taxon>Melampsoraceae</taxon>
        <taxon>Melampsora</taxon>
    </lineage>
</organism>
<comment type="similarity">
    <text evidence="1">Belongs to the flavin monoamine oxidase family.</text>
</comment>
<protein>
    <recommendedName>
        <fullName evidence="3">Amine oxidase domain-containing protein</fullName>
    </recommendedName>
</protein>
<reference evidence="5" key="1">
    <citation type="journal article" date="2011" name="Proc. Natl. Acad. Sci. U.S.A.">
        <title>Obligate biotrophy features unraveled by the genomic analysis of rust fungi.</title>
        <authorList>
            <person name="Duplessis S."/>
            <person name="Cuomo C.A."/>
            <person name="Lin Y.-C."/>
            <person name="Aerts A."/>
            <person name="Tisserant E."/>
            <person name="Veneault-Fourrey C."/>
            <person name="Joly D.L."/>
            <person name="Hacquard S."/>
            <person name="Amselem J."/>
            <person name="Cantarel B.L."/>
            <person name="Chiu R."/>
            <person name="Coutinho P.M."/>
            <person name="Feau N."/>
            <person name="Field M."/>
            <person name="Frey P."/>
            <person name="Gelhaye E."/>
            <person name="Goldberg J."/>
            <person name="Grabherr M.G."/>
            <person name="Kodira C.D."/>
            <person name="Kohler A."/>
            <person name="Kuees U."/>
            <person name="Lindquist E.A."/>
            <person name="Lucas S.M."/>
            <person name="Mago R."/>
            <person name="Mauceli E."/>
            <person name="Morin E."/>
            <person name="Murat C."/>
            <person name="Pangilinan J.L."/>
            <person name="Park R."/>
            <person name="Pearson M."/>
            <person name="Quesneville H."/>
            <person name="Rouhier N."/>
            <person name="Sakthikumar S."/>
            <person name="Salamov A.A."/>
            <person name="Schmutz J."/>
            <person name="Selles B."/>
            <person name="Shapiro H."/>
            <person name="Tanguay P."/>
            <person name="Tuskan G.A."/>
            <person name="Henrissat B."/>
            <person name="Van de Peer Y."/>
            <person name="Rouze P."/>
            <person name="Ellis J.G."/>
            <person name="Dodds P.N."/>
            <person name="Schein J.E."/>
            <person name="Zhong S."/>
            <person name="Hamelin R.C."/>
            <person name="Grigoriev I.V."/>
            <person name="Szabo L.J."/>
            <person name="Martin F."/>
        </authorList>
    </citation>
    <scope>NUCLEOTIDE SEQUENCE [LARGE SCALE GENOMIC DNA]</scope>
    <source>
        <strain evidence="5">98AG31 / pathotype 3-4-7</strain>
    </source>
</reference>
<dbReference type="InterPro" id="IPR036188">
    <property type="entry name" value="FAD/NAD-bd_sf"/>
</dbReference>
<evidence type="ECO:0000313" key="4">
    <source>
        <dbReference type="EMBL" id="EGG03009.1"/>
    </source>
</evidence>
<evidence type="ECO:0000256" key="2">
    <source>
        <dbReference type="ARBA" id="ARBA00023002"/>
    </source>
</evidence>
<dbReference type="Proteomes" id="UP000001072">
    <property type="component" value="Unassembled WGS sequence"/>
</dbReference>
<dbReference type="PANTHER" id="PTHR10742">
    <property type="entry name" value="FLAVIN MONOAMINE OXIDASE"/>
    <property type="match status" value="1"/>
</dbReference>